<evidence type="ECO:0000313" key="3">
    <source>
        <dbReference type="EMBL" id="CAE7351601.1"/>
    </source>
</evidence>
<dbReference type="GO" id="GO:0031177">
    <property type="term" value="F:phosphopantetheine binding"/>
    <property type="evidence" value="ECO:0007669"/>
    <property type="project" value="TreeGrafter"/>
</dbReference>
<dbReference type="Gene3D" id="3.30.559.10">
    <property type="entry name" value="Chloramphenicol acetyltransferase-like domain"/>
    <property type="match status" value="1"/>
</dbReference>
<dbReference type="GO" id="GO:0044550">
    <property type="term" value="P:secondary metabolite biosynthetic process"/>
    <property type="evidence" value="ECO:0007669"/>
    <property type="project" value="TreeGrafter"/>
</dbReference>
<dbReference type="OrthoDB" id="430546at2759"/>
<reference evidence="3" key="1">
    <citation type="submission" date="2021-02" db="EMBL/GenBank/DDBJ databases">
        <authorList>
            <person name="Dougan E. K."/>
            <person name="Rhodes N."/>
            <person name="Thang M."/>
            <person name="Chan C."/>
        </authorList>
    </citation>
    <scope>NUCLEOTIDE SEQUENCE</scope>
</reference>
<dbReference type="PANTHER" id="PTHR45527">
    <property type="entry name" value="NONRIBOSOMAL PEPTIDE SYNTHETASE"/>
    <property type="match status" value="1"/>
</dbReference>
<dbReference type="Pfam" id="PF00550">
    <property type="entry name" value="PP-binding"/>
    <property type="match status" value="1"/>
</dbReference>
<dbReference type="GO" id="GO:0005737">
    <property type="term" value="C:cytoplasm"/>
    <property type="evidence" value="ECO:0007669"/>
    <property type="project" value="TreeGrafter"/>
</dbReference>
<dbReference type="PROSITE" id="PS50075">
    <property type="entry name" value="CARRIER"/>
    <property type="match status" value="1"/>
</dbReference>
<dbReference type="InterPro" id="IPR036736">
    <property type="entry name" value="ACP-like_sf"/>
</dbReference>
<dbReference type="Gene3D" id="1.10.1200.10">
    <property type="entry name" value="ACP-like"/>
    <property type="match status" value="1"/>
</dbReference>
<dbReference type="EMBL" id="CAJNJA010014851">
    <property type="protein sequence ID" value="CAE7351601.1"/>
    <property type="molecule type" value="Genomic_DNA"/>
</dbReference>
<gene>
    <name evidence="3" type="primary">srfAA</name>
    <name evidence="3" type="ORF">SNEC2469_LOCUS9136</name>
</gene>
<keyword evidence="4" id="KW-1185">Reference proteome</keyword>
<evidence type="ECO:0000259" key="2">
    <source>
        <dbReference type="PROSITE" id="PS50075"/>
    </source>
</evidence>
<accession>A0A812PYT5</accession>
<protein>
    <submittedName>
        <fullName evidence="3">SrfAA protein</fullName>
    </submittedName>
</protein>
<proteinExistence type="predicted"/>
<dbReference type="GO" id="GO:0043041">
    <property type="term" value="P:amino acid activation for nonribosomal peptide biosynthetic process"/>
    <property type="evidence" value="ECO:0007669"/>
    <property type="project" value="TreeGrafter"/>
</dbReference>
<dbReference type="InterPro" id="IPR009081">
    <property type="entry name" value="PP-bd_ACP"/>
</dbReference>
<dbReference type="SUPFAM" id="SSF52777">
    <property type="entry name" value="CoA-dependent acyltransferases"/>
    <property type="match status" value="1"/>
</dbReference>
<name>A0A812PYT5_9DINO</name>
<sequence length="295" mass="31948">MWPELVHVKEWPRGRTGKVDRKALPVPTICVQDAVPPRSSLEKKILDIFCQALRRDPTLTSVHSDFFTLGGTSLKAAALLSALRAQVPEAVALQFDELYAHPDVASLAQVLSGSRQEILLGPAPVEGLLPASLGQEHMLVLQELHEGSSAYNSPLILKLEGALNRSALSAALDRVMGHRSANRICDSPTRNRKFTVLMLFELTSRHDVLRSNLLRDTIDGEPAVVQVTTPAAEFQCDMEFWDIPAAKLRAKSRRAGQSAAERQVAVSPGAHGTAASATPARPSESADGICVHLHL</sequence>
<dbReference type="InterPro" id="IPR023213">
    <property type="entry name" value="CAT-like_dom_sf"/>
</dbReference>
<dbReference type="SUPFAM" id="SSF47336">
    <property type="entry name" value="ACP-like"/>
    <property type="match status" value="1"/>
</dbReference>
<evidence type="ECO:0000256" key="1">
    <source>
        <dbReference type="SAM" id="MobiDB-lite"/>
    </source>
</evidence>
<dbReference type="Proteomes" id="UP000601435">
    <property type="component" value="Unassembled WGS sequence"/>
</dbReference>
<feature type="region of interest" description="Disordered" evidence="1">
    <location>
        <begin position="259"/>
        <end position="286"/>
    </location>
</feature>
<feature type="domain" description="Carrier" evidence="2">
    <location>
        <begin position="36"/>
        <end position="115"/>
    </location>
</feature>
<dbReference type="AlphaFoldDB" id="A0A812PYT5"/>
<evidence type="ECO:0000313" key="4">
    <source>
        <dbReference type="Proteomes" id="UP000601435"/>
    </source>
</evidence>
<comment type="caution">
    <text evidence="3">The sequence shown here is derived from an EMBL/GenBank/DDBJ whole genome shotgun (WGS) entry which is preliminary data.</text>
</comment>
<dbReference type="PANTHER" id="PTHR45527:SF1">
    <property type="entry name" value="FATTY ACID SYNTHASE"/>
    <property type="match status" value="1"/>
</dbReference>
<organism evidence="3 4">
    <name type="scientific">Symbiodinium necroappetens</name>
    <dbReference type="NCBI Taxonomy" id="1628268"/>
    <lineage>
        <taxon>Eukaryota</taxon>
        <taxon>Sar</taxon>
        <taxon>Alveolata</taxon>
        <taxon>Dinophyceae</taxon>
        <taxon>Suessiales</taxon>
        <taxon>Symbiodiniaceae</taxon>
        <taxon>Symbiodinium</taxon>
    </lineage>
</organism>